<evidence type="ECO:0000256" key="1">
    <source>
        <dbReference type="PROSITE-ProRule" id="PRU00047"/>
    </source>
</evidence>
<evidence type="ECO:0000313" key="5">
    <source>
        <dbReference type="EMBL" id="KAG0689028.1"/>
    </source>
</evidence>
<dbReference type="PROSITE" id="PS00845">
    <property type="entry name" value="CAP_GLY_1"/>
    <property type="match status" value="1"/>
</dbReference>
<keyword evidence="6" id="KW-1185">Reference proteome</keyword>
<evidence type="ECO:0000313" key="6">
    <source>
        <dbReference type="Proteomes" id="UP000697127"/>
    </source>
</evidence>
<dbReference type="PROSITE" id="PS50158">
    <property type="entry name" value="ZF_CCHC"/>
    <property type="match status" value="1"/>
</dbReference>
<keyword evidence="1" id="KW-0863">Zinc-finger</keyword>
<dbReference type="InterPro" id="IPR001878">
    <property type="entry name" value="Znf_CCHC"/>
</dbReference>
<dbReference type="Proteomes" id="UP000697127">
    <property type="component" value="Unassembled WGS sequence"/>
</dbReference>
<dbReference type="AlphaFoldDB" id="A0A9P7BH45"/>
<keyword evidence="1" id="KW-0479">Metal-binding</keyword>
<dbReference type="Gene3D" id="2.30.30.190">
    <property type="entry name" value="CAP Gly-rich-like domain"/>
    <property type="match status" value="1"/>
</dbReference>
<reference evidence="5" key="1">
    <citation type="submission" date="2020-11" db="EMBL/GenBank/DDBJ databases">
        <title>Kefir isolates.</title>
        <authorList>
            <person name="Marcisauskas S."/>
            <person name="Kim Y."/>
            <person name="Blasche S."/>
        </authorList>
    </citation>
    <scope>NUCLEOTIDE SEQUENCE</scope>
    <source>
        <strain evidence="5">Olga-1</strain>
    </source>
</reference>
<dbReference type="PROSITE" id="PS50245">
    <property type="entry name" value="CAP_GLY_2"/>
    <property type="match status" value="1"/>
</dbReference>
<proteinExistence type="predicted"/>
<dbReference type="Gene3D" id="1.10.287.1490">
    <property type="match status" value="1"/>
</dbReference>
<name>A0A9P7BH45_9ASCO</name>
<dbReference type="GO" id="GO:0003676">
    <property type="term" value="F:nucleic acid binding"/>
    <property type="evidence" value="ECO:0007669"/>
    <property type="project" value="InterPro"/>
</dbReference>
<sequence length="402" mass="46035">MSSPKSTILPPLGSTLPFPNSSDVAILKYVGSVSGHDGVFCGLQLCGSISNKGKNNGSVNGISYFQVDIPNSGLFVPLRKVIGWLNSNGFDNQQNEFNNNNTNISSSTSSPIIKNNNSNKNNEEINELRRHINFLEKRLVQRENDMKELDIQLDELDATLRSNDARLARKEERFNRYRDDKEQEVNLLVSTIESLEKKVGDAEEKYITKIKELENNKLEINNNLQNDNNNNNILNEQIDNLKKELETQKEIYQNFKISKTKEINELRKFEMENFKINQELESLKQNTNDSIKLIEFENLNKEYIKTINDLKLDIELKDSKIIELENSLKSTLDENSILKLQINDLKQVKNSTQFDENGGLKAFIPTIEIDPAAGKDNFCTFCDREGHSTNDCPFEKDNIELF</sequence>
<accession>A0A9P7BH45</accession>
<dbReference type="SMART" id="SM01052">
    <property type="entry name" value="CAP_GLY"/>
    <property type="match status" value="1"/>
</dbReference>
<evidence type="ECO:0008006" key="7">
    <source>
        <dbReference type="Google" id="ProtNLM"/>
    </source>
</evidence>
<feature type="domain" description="CAP-Gly" evidence="4">
    <location>
        <begin position="31"/>
        <end position="77"/>
    </location>
</feature>
<keyword evidence="1" id="KW-0862">Zinc</keyword>
<dbReference type="InterPro" id="IPR000938">
    <property type="entry name" value="CAP-Gly_domain"/>
</dbReference>
<dbReference type="Pfam" id="PF01302">
    <property type="entry name" value="CAP_GLY"/>
    <property type="match status" value="1"/>
</dbReference>
<feature type="domain" description="CCHC-type" evidence="3">
    <location>
        <begin position="379"/>
        <end position="393"/>
    </location>
</feature>
<dbReference type="SUPFAM" id="SSF74924">
    <property type="entry name" value="Cap-Gly domain"/>
    <property type="match status" value="1"/>
</dbReference>
<protein>
    <recommendedName>
        <fullName evidence="7">CAP-Gly domain-containing protein</fullName>
    </recommendedName>
</protein>
<evidence type="ECO:0000259" key="3">
    <source>
        <dbReference type="PROSITE" id="PS50158"/>
    </source>
</evidence>
<dbReference type="OrthoDB" id="2130750at2759"/>
<dbReference type="EMBL" id="PUHW01000105">
    <property type="protein sequence ID" value="KAG0689028.1"/>
    <property type="molecule type" value="Genomic_DNA"/>
</dbReference>
<organism evidence="5 6">
    <name type="scientific">Pichia californica</name>
    <dbReference type="NCBI Taxonomy" id="460514"/>
    <lineage>
        <taxon>Eukaryota</taxon>
        <taxon>Fungi</taxon>
        <taxon>Dikarya</taxon>
        <taxon>Ascomycota</taxon>
        <taxon>Saccharomycotina</taxon>
        <taxon>Pichiomycetes</taxon>
        <taxon>Pichiales</taxon>
        <taxon>Pichiaceae</taxon>
        <taxon>Pichia</taxon>
    </lineage>
</organism>
<dbReference type="GO" id="GO:0008270">
    <property type="term" value="F:zinc ion binding"/>
    <property type="evidence" value="ECO:0007669"/>
    <property type="project" value="UniProtKB-KW"/>
</dbReference>
<evidence type="ECO:0000256" key="2">
    <source>
        <dbReference type="SAM" id="MobiDB-lite"/>
    </source>
</evidence>
<comment type="caution">
    <text evidence="5">The sequence shown here is derived from an EMBL/GenBank/DDBJ whole genome shotgun (WGS) entry which is preliminary data.</text>
</comment>
<feature type="region of interest" description="Disordered" evidence="2">
    <location>
        <begin position="96"/>
        <end position="120"/>
    </location>
</feature>
<gene>
    <name evidence="5" type="ORF">C6P40_000200</name>
</gene>
<dbReference type="InterPro" id="IPR036859">
    <property type="entry name" value="CAP-Gly_dom_sf"/>
</dbReference>
<evidence type="ECO:0000259" key="4">
    <source>
        <dbReference type="PROSITE" id="PS50245"/>
    </source>
</evidence>